<dbReference type="PANTHER" id="PTHR42934:SF1">
    <property type="entry name" value="GLYCOLATE OXIDASE SUBUNIT GLCD"/>
    <property type="match status" value="1"/>
</dbReference>
<organism evidence="6 7">
    <name type="scientific">Sphaerisporangium rhizosphaerae</name>
    <dbReference type="NCBI Taxonomy" id="2269375"/>
    <lineage>
        <taxon>Bacteria</taxon>
        <taxon>Bacillati</taxon>
        <taxon>Actinomycetota</taxon>
        <taxon>Actinomycetes</taxon>
        <taxon>Streptosporangiales</taxon>
        <taxon>Streptosporangiaceae</taxon>
        <taxon>Sphaerisporangium</taxon>
    </lineage>
</organism>
<dbReference type="InterPro" id="IPR016169">
    <property type="entry name" value="FAD-bd_PCMH_sub2"/>
</dbReference>
<comment type="caution">
    <text evidence="6">The sequence shown here is derived from an EMBL/GenBank/DDBJ whole genome shotgun (WGS) entry which is preliminary data.</text>
</comment>
<keyword evidence="4" id="KW-0560">Oxidoreductase</keyword>
<dbReference type="InterPro" id="IPR051914">
    <property type="entry name" value="FAD-linked_OxidoTrans_Type4"/>
</dbReference>
<dbReference type="InterPro" id="IPR036318">
    <property type="entry name" value="FAD-bd_PCMH-like_sf"/>
</dbReference>
<evidence type="ECO:0000256" key="2">
    <source>
        <dbReference type="ARBA" id="ARBA00022630"/>
    </source>
</evidence>
<dbReference type="Gene3D" id="3.30.465.10">
    <property type="match status" value="1"/>
</dbReference>
<dbReference type="PANTHER" id="PTHR42934">
    <property type="entry name" value="GLYCOLATE OXIDASE SUBUNIT GLCD"/>
    <property type="match status" value="1"/>
</dbReference>
<evidence type="ECO:0000256" key="3">
    <source>
        <dbReference type="ARBA" id="ARBA00022827"/>
    </source>
</evidence>
<reference evidence="7" key="1">
    <citation type="journal article" date="2019" name="Int. J. Syst. Evol. Microbiol.">
        <title>The Global Catalogue of Microorganisms (GCM) 10K type strain sequencing project: providing services to taxonomists for standard genome sequencing and annotation.</title>
        <authorList>
            <consortium name="The Broad Institute Genomics Platform"/>
            <consortium name="The Broad Institute Genome Sequencing Center for Infectious Disease"/>
            <person name="Wu L."/>
            <person name="Ma J."/>
        </authorList>
    </citation>
    <scope>NUCLEOTIDE SEQUENCE [LARGE SCALE GENOMIC DNA]</scope>
    <source>
        <strain evidence="7">CECT 7649</strain>
    </source>
</reference>
<comment type="cofactor">
    <cofactor evidence="1">
        <name>FAD</name>
        <dbReference type="ChEBI" id="CHEBI:57692"/>
    </cofactor>
</comment>
<dbReference type="Gene3D" id="1.10.45.10">
    <property type="entry name" value="Vanillyl-alcohol Oxidase, Chain A, domain 4"/>
    <property type="match status" value="1"/>
</dbReference>
<dbReference type="SUPFAM" id="SSF55103">
    <property type="entry name" value="FAD-linked oxidases, C-terminal domain"/>
    <property type="match status" value="1"/>
</dbReference>
<protein>
    <submittedName>
        <fullName evidence="6">FAD-linked oxidase C-terminal domain-containing protein</fullName>
    </submittedName>
</protein>
<dbReference type="PROSITE" id="PS51387">
    <property type="entry name" value="FAD_PCMH"/>
    <property type="match status" value="1"/>
</dbReference>
<feature type="domain" description="FAD-binding PCMH-type" evidence="5">
    <location>
        <begin position="46"/>
        <end position="221"/>
    </location>
</feature>
<evidence type="ECO:0000313" key="7">
    <source>
        <dbReference type="Proteomes" id="UP001596496"/>
    </source>
</evidence>
<evidence type="ECO:0000259" key="5">
    <source>
        <dbReference type="PROSITE" id="PS51387"/>
    </source>
</evidence>
<accession>A0ABW2NYH5</accession>
<dbReference type="SUPFAM" id="SSF56176">
    <property type="entry name" value="FAD-binding/transporter-associated domain-like"/>
    <property type="match status" value="1"/>
</dbReference>
<name>A0ABW2NYH5_9ACTN</name>
<keyword evidence="7" id="KW-1185">Reference proteome</keyword>
<dbReference type="InterPro" id="IPR004113">
    <property type="entry name" value="FAD-bd_oxidored_4_C"/>
</dbReference>
<dbReference type="InterPro" id="IPR016171">
    <property type="entry name" value="Vanillyl_alc_oxidase_C-sub2"/>
</dbReference>
<dbReference type="EMBL" id="JBHTCG010000001">
    <property type="protein sequence ID" value="MFC7380925.1"/>
    <property type="molecule type" value="Genomic_DNA"/>
</dbReference>
<dbReference type="Proteomes" id="UP001596496">
    <property type="component" value="Unassembled WGS sequence"/>
</dbReference>
<evidence type="ECO:0000313" key="6">
    <source>
        <dbReference type="EMBL" id="MFC7380925.1"/>
    </source>
</evidence>
<evidence type="ECO:0000256" key="1">
    <source>
        <dbReference type="ARBA" id="ARBA00001974"/>
    </source>
</evidence>
<dbReference type="InterPro" id="IPR006094">
    <property type="entry name" value="Oxid_FAD_bind_N"/>
</dbReference>
<dbReference type="Pfam" id="PF02913">
    <property type="entry name" value="FAD-oxidase_C"/>
    <property type="match status" value="1"/>
</dbReference>
<gene>
    <name evidence="6" type="ORF">ACFQSB_01825</name>
</gene>
<dbReference type="InterPro" id="IPR016166">
    <property type="entry name" value="FAD-bd_PCMH"/>
</dbReference>
<dbReference type="InterPro" id="IPR016164">
    <property type="entry name" value="FAD-linked_Oxase-like_C"/>
</dbReference>
<evidence type="ECO:0000256" key="4">
    <source>
        <dbReference type="ARBA" id="ARBA00023002"/>
    </source>
</evidence>
<dbReference type="Pfam" id="PF01565">
    <property type="entry name" value="FAD_binding_4"/>
    <property type="match status" value="1"/>
</dbReference>
<proteinExistence type="predicted"/>
<dbReference type="RefSeq" id="WP_380823910.1">
    <property type="nucleotide sequence ID" value="NZ_JBHTCG010000001.1"/>
</dbReference>
<dbReference type="Gene3D" id="3.30.70.2740">
    <property type="match status" value="1"/>
</dbReference>
<sequence length="491" mass="51368">MTPAPAGPSGRLSALVDRLTSVLGPGGVITDPVRLRTYECDGLTYHRATPAVVVLPETAEQVAAVVGLCDRTGTPFVARGSGTGLSGGALPRADGVLIVTSRMRRIIEIDIENRLAVVEPGVTNLAISEAARPYGYYYAPDPSSQQVCSIGGNVAENSGGAHCLKYGFTVNHVLAVELVAPDGEIVELDAMDPGYDLLGAFIGSEGTLGIATKITVRLSRVPETVTTLLAAFATVEEGGRAVSSIIGAGIVPAAIEMMDALAIEAAEAAVRCDYPAGAGAVLIVELDGPAPEVSHQFAQVEAICRDTGAFELRVADDPAERAAIWRGRRSAFAAVGRISPAYLVQDGVVPRTALPEVLAGIERLSRRHGIRVANVFHAGDGNLHPLVLFDDAEEGAGERAELVSGEILDLCIEHGGSITGEHGVGVDKSRYMPKMFTADDLDTMQLVRCAFDPKNLSNPGKIFPTPRLCGEAPGVRRGVHPLVASGEAELF</sequence>
<keyword evidence="3" id="KW-0274">FAD</keyword>
<keyword evidence="2" id="KW-0285">Flavoprotein</keyword>